<proteinExistence type="predicted"/>
<dbReference type="EMBL" id="AJVK01020427">
    <property type="status" value="NOT_ANNOTATED_CDS"/>
    <property type="molecule type" value="Genomic_DNA"/>
</dbReference>
<dbReference type="VEuPathDB" id="VectorBase:PPAI000276"/>
<accession>A0A1B0CYV4</accession>
<sequence length="1005" mass="114337">MRSFSISPSEARSAGLCFLCVQNFRKMSKKGIKSDKMVDNISKYAKRVKQYIAELEENSEIMTLHALQSLKKILKIITKCIQVSFGHFREPVIKILKLIARLRENSSVEVYVDVLDLMMTHFVDVILACKNSWITLRLILRCCLFVMKSLPDEIVKDIAILHMQKIALIRRCLRIAGDFRNQRVVMLFFFQCARAMSKDELDQFALLIFPPNELCYLRRVFTSSCFPSLECKIRSALNEYNDLLLSREVISFPVSHVDLGELKCVPMQGETIWIDFNSDPMSLSIYCSSRFLTNNSQDRLTLIYIPVKTISGFVTYHNNFDEDLFIICRERFKIVDVESGDEDMFLNICDIKITFFMHERNRDDGMATLKKIERIVSQKNEDQTSLKFIKHNFGTMVNVEGAVTQRMVQNMDFEMTNQSFCNYSSMDIGGEESMQITPVELSPIPEEPAVENNSTFSTENVLKAFEEIQEAVQKIKETYEEIEKTGEEIQQTSQKDRGQEEQSSESSQENPPSLGYNGLPSPRSSSSSDNDCTEEPPKSQGESTGNYVSQKEPPQTNFGRFTTNKHKSELTQRWMEEKTFDSLISGLSVQQTTNVPREEIEVTSLQSNEELLSRPRNCSVFEKEAIKKREALLKSSDKGTKKTTNDRASEDFVNLISQEDNIEDVSESNVKKMTLASKENVQVEEAKEEENEMNNSQSSLNTSHMATFVGFPSPNSSGTFEDEPIHETSKMEEKPSKKSASVPKKTPKKRKTDQTLKVPEESSKNPDSVPKKTPLRRKTGEILKIPEESTKNPASVSKKTRKKRMAVDECSEKDVFDYASEDNVPDFGKAIDKLVQRDEEEKENIFESVDDATTAVNVKKRKLFNPQENIPNEEVGEIKDEPPKKKYRFFKSRNSTPSDIVIDSECSQTSEGRKPSAKLQKFQRNIWKINNKAKKVGNGRGRNTTTKEDGRNSVKNKGRSKKMSAPIVKRCLDFGTEAGLLVSNVTPNRSSLICNTSATPFKSPA</sequence>
<evidence type="ECO:0000313" key="2">
    <source>
        <dbReference type="EnsemblMetazoa" id="PPAI000276-PA"/>
    </source>
</evidence>
<dbReference type="EnsemblMetazoa" id="PPAI000276-RA">
    <property type="protein sequence ID" value="PPAI000276-PA"/>
    <property type="gene ID" value="PPAI000276"/>
</dbReference>
<reference evidence="2" key="1">
    <citation type="submission" date="2022-08" db="UniProtKB">
        <authorList>
            <consortium name="EnsemblMetazoa"/>
        </authorList>
    </citation>
    <scope>IDENTIFICATION</scope>
    <source>
        <strain evidence="2">Israel</strain>
    </source>
</reference>
<feature type="compositionally biased region" description="Basic and acidic residues" evidence="1">
    <location>
        <begin position="723"/>
        <end position="736"/>
    </location>
</feature>
<dbReference type="VEuPathDB" id="VectorBase:PPAPM1_010755"/>
<feature type="compositionally biased region" description="Polar residues" evidence="1">
    <location>
        <begin position="540"/>
        <end position="562"/>
    </location>
</feature>
<evidence type="ECO:0000256" key="1">
    <source>
        <dbReference type="SAM" id="MobiDB-lite"/>
    </source>
</evidence>
<feature type="compositionally biased region" description="Basic and acidic residues" evidence="1">
    <location>
        <begin position="752"/>
        <end position="764"/>
    </location>
</feature>
<organism evidence="2 3">
    <name type="scientific">Phlebotomus papatasi</name>
    <name type="common">Sandfly</name>
    <dbReference type="NCBI Taxonomy" id="29031"/>
    <lineage>
        <taxon>Eukaryota</taxon>
        <taxon>Metazoa</taxon>
        <taxon>Ecdysozoa</taxon>
        <taxon>Arthropoda</taxon>
        <taxon>Hexapoda</taxon>
        <taxon>Insecta</taxon>
        <taxon>Pterygota</taxon>
        <taxon>Neoptera</taxon>
        <taxon>Endopterygota</taxon>
        <taxon>Diptera</taxon>
        <taxon>Nematocera</taxon>
        <taxon>Psychodoidea</taxon>
        <taxon>Psychodidae</taxon>
        <taxon>Phlebotomus</taxon>
        <taxon>Phlebotomus</taxon>
    </lineage>
</organism>
<feature type="region of interest" description="Disordered" evidence="1">
    <location>
        <begin position="932"/>
        <end position="965"/>
    </location>
</feature>
<feature type="region of interest" description="Disordered" evidence="1">
    <location>
        <begin position="676"/>
        <end position="807"/>
    </location>
</feature>
<dbReference type="EMBL" id="AJVK01020428">
    <property type="status" value="NOT_ANNOTATED_CDS"/>
    <property type="molecule type" value="Genomic_DNA"/>
</dbReference>
<protein>
    <submittedName>
        <fullName evidence="2">Uncharacterized protein</fullName>
    </submittedName>
</protein>
<dbReference type="AlphaFoldDB" id="A0A1B0CYV4"/>
<feature type="region of interest" description="Disordered" evidence="1">
    <location>
        <begin position="485"/>
        <end position="570"/>
    </location>
</feature>
<feature type="compositionally biased region" description="Basic and acidic residues" evidence="1">
    <location>
        <begin position="778"/>
        <end position="790"/>
    </location>
</feature>
<evidence type="ECO:0000313" key="3">
    <source>
        <dbReference type="Proteomes" id="UP000092462"/>
    </source>
</evidence>
<name>A0A1B0CYV4_PHLPP</name>
<keyword evidence="3" id="KW-1185">Reference proteome</keyword>
<dbReference type="Proteomes" id="UP000092462">
    <property type="component" value="Unassembled WGS sequence"/>
</dbReference>